<accession>A0ABT2FBE4</accession>
<sequence length="127" mass="14847">MKIKDFNSIKEALIALGLKQGFDLSDKEAVEKINSEVPFDSRWLCYYSYDWDNDLKERFHDFLKYMQKYQDAMDKEDIKSASCSFGLAVLCVGSLKSFFECLESDVNKLLDGESKTNDFQWTQFDDE</sequence>
<reference evidence="1" key="1">
    <citation type="submission" date="2022-08" db="EMBL/GenBank/DDBJ databases">
        <authorList>
            <person name="Volokhov D.V."/>
            <person name="Furtak V.A."/>
            <person name="Zagorodnyaya T.A."/>
        </authorList>
    </citation>
    <scope>NUCLEOTIDE SEQUENCE</scope>
    <source>
        <strain evidence="1">CSL10203-ORH2</strain>
    </source>
</reference>
<dbReference type="Proteomes" id="UP001166947">
    <property type="component" value="Unassembled WGS sequence"/>
</dbReference>
<dbReference type="Gene3D" id="6.10.290.10">
    <property type="match status" value="1"/>
</dbReference>
<name>A0ABT2FBE4_9NEIS</name>
<dbReference type="InterPro" id="IPR049276">
    <property type="entry name" value="DUF6853"/>
</dbReference>
<dbReference type="RefSeq" id="WP_259291089.1">
    <property type="nucleotide sequence ID" value="NZ_JANUXW010000002.1"/>
</dbReference>
<reference evidence="1" key="2">
    <citation type="journal article" date="2023" name="Curr. Microbiol.">
        <title>Neisseria montereyensis sp. nov., Isolated from Oropharynx of California Sea Lion (Zalophus californianus): Genomic, Phylogenetic, and Phenotypic Study.</title>
        <authorList>
            <person name="Volokhov D.V."/>
            <person name="Zagorodnyaya T.A."/>
            <person name="Furtak V.A."/>
            <person name="Nattanmai G."/>
            <person name="Randall L."/>
            <person name="Jose S."/>
            <person name="Gao Y."/>
            <person name="Gulland F.M."/>
            <person name="Eisenberg T."/>
            <person name="Delmonte P."/>
            <person name="Blom J."/>
            <person name="Mitchell K.K."/>
        </authorList>
    </citation>
    <scope>NUCLEOTIDE SEQUENCE</scope>
    <source>
        <strain evidence="1">CSL10203-ORH2</strain>
    </source>
</reference>
<comment type="caution">
    <text evidence="1">The sequence shown here is derived from an EMBL/GenBank/DDBJ whole genome shotgun (WGS) entry which is preliminary data.</text>
</comment>
<dbReference type="EMBL" id="JANUXW010000002">
    <property type="protein sequence ID" value="MCS4533281.1"/>
    <property type="molecule type" value="Genomic_DNA"/>
</dbReference>
<proteinExistence type="predicted"/>
<evidence type="ECO:0000313" key="2">
    <source>
        <dbReference type="Proteomes" id="UP001166947"/>
    </source>
</evidence>
<gene>
    <name evidence="1" type="ORF">NXS09_03070</name>
</gene>
<organism evidence="1 2">
    <name type="scientific">Neisseria montereyensis</name>
    <dbReference type="NCBI Taxonomy" id="2973938"/>
    <lineage>
        <taxon>Bacteria</taxon>
        <taxon>Pseudomonadati</taxon>
        <taxon>Pseudomonadota</taxon>
        <taxon>Betaproteobacteria</taxon>
        <taxon>Neisseriales</taxon>
        <taxon>Neisseriaceae</taxon>
        <taxon>Neisseria</taxon>
    </lineage>
</organism>
<protein>
    <submittedName>
        <fullName evidence="1">Uncharacterized protein</fullName>
    </submittedName>
</protein>
<keyword evidence="2" id="KW-1185">Reference proteome</keyword>
<dbReference type="Pfam" id="PF21593">
    <property type="entry name" value="DUF6853"/>
    <property type="match status" value="1"/>
</dbReference>
<evidence type="ECO:0000313" key="1">
    <source>
        <dbReference type="EMBL" id="MCS4533281.1"/>
    </source>
</evidence>